<reference evidence="3" key="1">
    <citation type="submission" date="2011-10" db="EMBL/GenBank/DDBJ databases">
        <authorList>
            <person name="Genoscope - CEA"/>
        </authorList>
    </citation>
    <scope>NUCLEOTIDE SEQUENCE</scope>
</reference>
<feature type="compositionally biased region" description="Polar residues" evidence="1">
    <location>
        <begin position="1"/>
        <end position="14"/>
    </location>
</feature>
<organism evidence="3 4">
    <name type="scientific">Pichia sorbitophila (strain ATCC MYA-4447 / BCRC 22081 / CBS 7064 / NBRC 10061 / NRRL Y-12695)</name>
    <name type="common">Hybrid yeast</name>
    <dbReference type="NCBI Taxonomy" id="559304"/>
    <lineage>
        <taxon>Eukaryota</taxon>
        <taxon>Fungi</taxon>
        <taxon>Dikarya</taxon>
        <taxon>Ascomycota</taxon>
        <taxon>Saccharomycotina</taxon>
        <taxon>Pichiomycetes</taxon>
        <taxon>Debaryomycetaceae</taxon>
        <taxon>Millerozyma</taxon>
    </lineage>
</organism>
<protein>
    <submittedName>
        <fullName evidence="3">Piso0_003033 protein</fullName>
    </submittedName>
</protein>
<dbReference type="Proteomes" id="UP000005222">
    <property type="component" value="Chromosome G"/>
</dbReference>
<reference evidence="4" key="2">
    <citation type="journal article" date="2012" name="G3 (Bethesda)">
        <title>Pichia sorbitophila, an interspecies yeast hybrid reveals early steps of genome resolution following polyploidization.</title>
        <authorList>
            <person name="Leh Louis V."/>
            <person name="Despons L."/>
            <person name="Friedrich A."/>
            <person name="Martin T."/>
            <person name="Durrens P."/>
            <person name="Casaregola S."/>
            <person name="Neuveglise C."/>
            <person name="Fairhead C."/>
            <person name="Marck C."/>
            <person name="Cruz J.A."/>
            <person name="Straub M.L."/>
            <person name="Kugler V."/>
            <person name="Sacerdot C."/>
            <person name="Uzunov Z."/>
            <person name="Thierry A."/>
            <person name="Weiss S."/>
            <person name="Bleykasten C."/>
            <person name="De Montigny J."/>
            <person name="Jacques N."/>
            <person name="Jung P."/>
            <person name="Lemaire M."/>
            <person name="Mallet S."/>
            <person name="Morel G."/>
            <person name="Richard G.F."/>
            <person name="Sarkar A."/>
            <person name="Savel G."/>
            <person name="Schacherer J."/>
            <person name="Seret M.L."/>
            <person name="Talla E."/>
            <person name="Samson G."/>
            <person name="Jubin C."/>
            <person name="Poulain J."/>
            <person name="Vacherie B."/>
            <person name="Barbe V."/>
            <person name="Pelletier E."/>
            <person name="Sherman D.J."/>
            <person name="Westhof E."/>
            <person name="Weissenbach J."/>
            <person name="Baret P.V."/>
            <person name="Wincker P."/>
            <person name="Gaillardin C."/>
            <person name="Dujon B."/>
            <person name="Souciet J.L."/>
        </authorList>
    </citation>
    <scope>NUCLEOTIDE SEQUENCE [LARGE SCALE GENOMIC DNA]</scope>
    <source>
        <strain evidence="4">ATCC MYA-4447 / BCRC 22081 / CBS 7064 / NBRC 10061 / NRRL Y-12695</strain>
    </source>
</reference>
<dbReference type="EMBL" id="FO082052">
    <property type="protein sequence ID" value="CCE80705.1"/>
    <property type="molecule type" value="Genomic_DNA"/>
</dbReference>
<sequence length="154" mass="17625">MEESLSNTNNTSMPNEPVSADTSVAEEPKQPNEENVSKKRKTSHSEDIQSLAESDPSNSEQFKRHKETFADIEVFLGKHDFSIDQEDLEGKEHTIEAKQLAQERIDFLKGKNTFHSISPFDWTVIEKAYANIFNDYIDSVENIALEFEKLQKVC</sequence>
<dbReference type="AlphaFoldDB" id="G8YH03"/>
<evidence type="ECO:0000313" key="4">
    <source>
        <dbReference type="Proteomes" id="UP000005222"/>
    </source>
</evidence>
<feature type="compositionally biased region" description="Basic and acidic residues" evidence="1">
    <location>
        <begin position="26"/>
        <end position="47"/>
    </location>
</feature>
<evidence type="ECO:0000313" key="2">
    <source>
        <dbReference type="EMBL" id="CCE79940.1"/>
    </source>
</evidence>
<dbReference type="InParanoid" id="G8YH03"/>
<feature type="region of interest" description="Disordered" evidence="1">
    <location>
        <begin position="1"/>
        <end position="63"/>
    </location>
</feature>
<dbReference type="eggNOG" id="ENOG502RQJD">
    <property type="taxonomic scope" value="Eukaryota"/>
</dbReference>
<keyword evidence="4" id="KW-1185">Reference proteome</keyword>
<dbReference type="Proteomes" id="UP000005222">
    <property type="component" value="Chromosome H"/>
</dbReference>
<accession>G8YH03</accession>
<evidence type="ECO:0000256" key="1">
    <source>
        <dbReference type="SAM" id="MobiDB-lite"/>
    </source>
</evidence>
<proteinExistence type="predicted"/>
<gene>
    <name evidence="3" type="primary">Piso0_003033</name>
    <name evidence="2" type="ORF">GNLVRS01_PISO0G03416g</name>
    <name evidence="3" type="ORF">GNLVRS01_PISO0H03417g</name>
</gene>
<evidence type="ECO:0000313" key="3">
    <source>
        <dbReference type="EMBL" id="CCE80705.1"/>
    </source>
</evidence>
<feature type="compositionally biased region" description="Polar residues" evidence="1">
    <location>
        <begin position="51"/>
        <end position="60"/>
    </location>
</feature>
<name>G8YH03_PICSO</name>
<dbReference type="EMBL" id="FO082053">
    <property type="protein sequence ID" value="CCE79940.1"/>
    <property type="molecule type" value="Genomic_DNA"/>
</dbReference>
<dbReference type="HOGENOM" id="CLU_1704905_0_0_1"/>